<protein>
    <submittedName>
        <fullName evidence="3">Uncharacterized protein</fullName>
    </submittedName>
</protein>
<keyword evidence="2" id="KW-0812">Transmembrane</keyword>
<keyword evidence="2" id="KW-1133">Transmembrane helix</keyword>
<evidence type="ECO:0000256" key="1">
    <source>
        <dbReference type="SAM" id="MobiDB-lite"/>
    </source>
</evidence>
<feature type="transmembrane region" description="Helical" evidence="2">
    <location>
        <begin position="114"/>
        <end position="136"/>
    </location>
</feature>
<keyword evidence="2" id="KW-0472">Membrane</keyword>
<sequence length="138" mass="14408">MTGAERGGPAGAEHGGPAGAEHGGPDVPARPTNPVLWPLGLAVWVVEILVVGFGSMLFGGLSAMLSDSCYTDSTELICEPQWQNIMAFTAITALLVTVIVMGVIMVLTRKLWTLGLAIALTLFVPLVAFMVMQAIVTA</sequence>
<dbReference type="Proteomes" id="UP001589700">
    <property type="component" value="Unassembled WGS sequence"/>
</dbReference>
<gene>
    <name evidence="3" type="ORF">ACFFVD_13845</name>
</gene>
<evidence type="ECO:0000313" key="4">
    <source>
        <dbReference type="Proteomes" id="UP001589700"/>
    </source>
</evidence>
<proteinExistence type="predicted"/>
<feature type="region of interest" description="Disordered" evidence="1">
    <location>
        <begin position="1"/>
        <end position="27"/>
    </location>
</feature>
<evidence type="ECO:0000256" key="2">
    <source>
        <dbReference type="SAM" id="Phobius"/>
    </source>
</evidence>
<name>A0ABV5JSX0_9ACTN</name>
<evidence type="ECO:0000313" key="3">
    <source>
        <dbReference type="EMBL" id="MFB9260884.1"/>
    </source>
</evidence>
<dbReference type="EMBL" id="JBHMDY010000008">
    <property type="protein sequence ID" value="MFB9260884.1"/>
    <property type="molecule type" value="Genomic_DNA"/>
</dbReference>
<feature type="transmembrane region" description="Helical" evidence="2">
    <location>
        <begin position="39"/>
        <end position="65"/>
    </location>
</feature>
<comment type="caution">
    <text evidence="3">The sequence shown here is derived from an EMBL/GenBank/DDBJ whole genome shotgun (WGS) entry which is preliminary data.</text>
</comment>
<feature type="compositionally biased region" description="Gly residues" evidence="1">
    <location>
        <begin position="1"/>
        <end position="22"/>
    </location>
</feature>
<reference evidence="3 4" key="1">
    <citation type="submission" date="2024-09" db="EMBL/GenBank/DDBJ databases">
        <authorList>
            <person name="Sun Q."/>
            <person name="Mori K."/>
        </authorList>
    </citation>
    <scope>NUCLEOTIDE SEQUENCE [LARGE SCALE GENOMIC DNA]</scope>
    <source>
        <strain evidence="3 4">CCM 7659</strain>
    </source>
</reference>
<keyword evidence="4" id="KW-1185">Reference proteome</keyword>
<accession>A0ABV5JSX0</accession>
<organism evidence="3 4">
    <name type="scientific">Dietzia aerolata</name>
    <dbReference type="NCBI Taxonomy" id="595984"/>
    <lineage>
        <taxon>Bacteria</taxon>
        <taxon>Bacillati</taxon>
        <taxon>Actinomycetota</taxon>
        <taxon>Actinomycetes</taxon>
        <taxon>Mycobacteriales</taxon>
        <taxon>Dietziaceae</taxon>
        <taxon>Dietzia</taxon>
    </lineage>
</organism>
<feature type="transmembrane region" description="Helical" evidence="2">
    <location>
        <begin position="85"/>
        <end position="107"/>
    </location>
</feature>
<dbReference type="RefSeq" id="WP_182633443.1">
    <property type="nucleotide sequence ID" value="NZ_JAALDM010000292.1"/>
</dbReference>